<dbReference type="WBParaSite" id="JU765_v2.g2466.t1">
    <property type="protein sequence ID" value="JU765_v2.g2466.t1"/>
    <property type="gene ID" value="JU765_v2.g2466"/>
</dbReference>
<sequence>MPVPQLPTFDQTYQCAQYYDQPTTLFQSQSLPLQTTEPNVSSPPLKKRAGRPSMYTEDERKARKNQSARKSRRKKDETNKLITKQVEQKEQLYSKIQGLDRNMRRLLHNWERAIQPTFMDSLSSNNWN</sequence>
<name>A0AC34R0T9_9BILA</name>
<proteinExistence type="predicted"/>
<evidence type="ECO:0000313" key="2">
    <source>
        <dbReference type="WBParaSite" id="JU765_v2.g2466.t1"/>
    </source>
</evidence>
<dbReference type="Proteomes" id="UP000887576">
    <property type="component" value="Unplaced"/>
</dbReference>
<organism evidence="1 2">
    <name type="scientific">Panagrolaimus sp. JU765</name>
    <dbReference type="NCBI Taxonomy" id="591449"/>
    <lineage>
        <taxon>Eukaryota</taxon>
        <taxon>Metazoa</taxon>
        <taxon>Ecdysozoa</taxon>
        <taxon>Nematoda</taxon>
        <taxon>Chromadorea</taxon>
        <taxon>Rhabditida</taxon>
        <taxon>Tylenchina</taxon>
        <taxon>Panagrolaimomorpha</taxon>
        <taxon>Panagrolaimoidea</taxon>
        <taxon>Panagrolaimidae</taxon>
        <taxon>Panagrolaimus</taxon>
    </lineage>
</organism>
<reference evidence="2" key="1">
    <citation type="submission" date="2022-11" db="UniProtKB">
        <authorList>
            <consortium name="WormBaseParasite"/>
        </authorList>
    </citation>
    <scope>IDENTIFICATION</scope>
</reference>
<accession>A0AC34R0T9</accession>
<evidence type="ECO:0000313" key="1">
    <source>
        <dbReference type="Proteomes" id="UP000887576"/>
    </source>
</evidence>
<protein>
    <submittedName>
        <fullName evidence="2">BZIP domain-containing protein</fullName>
    </submittedName>
</protein>